<keyword evidence="2" id="KW-1185">Reference proteome</keyword>
<dbReference type="Proteomes" id="UP000237798">
    <property type="component" value="Unassembled WGS sequence"/>
</dbReference>
<gene>
    <name evidence="1" type="ORF">CLLU_14390</name>
</gene>
<accession>A0A2T0BNP7</accession>
<comment type="caution">
    <text evidence="1">The sequence shown here is derived from an EMBL/GenBank/DDBJ whole genome shotgun (WGS) entry which is preliminary data.</text>
</comment>
<reference evidence="1 2" key="1">
    <citation type="submission" date="2018-03" db="EMBL/GenBank/DDBJ databases">
        <title>Genome sequence of Clostridium luticellarii DSM 29923.</title>
        <authorList>
            <person name="Poehlein A."/>
            <person name="Daniel R."/>
        </authorList>
    </citation>
    <scope>NUCLEOTIDE SEQUENCE [LARGE SCALE GENOMIC DNA]</scope>
    <source>
        <strain evidence="1 2">DSM 29923</strain>
    </source>
</reference>
<sequence>MKFECKSKKGNVLKIDTEISIDEYNYGKELRVNKANLDGNEIQKDGQVVAMKVEKVIANGKPVVAVRADFNACKQILKILKSRRKIDHCYFKGCKELEDYYNNIFPKEAEKIIEKLKREKETKLEAEFAKIQDIDIIEIKDHSYYGISVCNEASHCKFFTEFAKVLKACKYTLPQEYQTDVDWGDYSDEVTYKIPFGKLKEIFEDAKSKLVEIQAKKKAEQDTRDAKEKAIFQKAKETGEPQELSRILAECNDPDEDCSLDIVYTMAMPDGTTQQKRQHTW</sequence>
<dbReference type="RefSeq" id="WP_106009027.1">
    <property type="nucleotide sequence ID" value="NZ_PVXP01000015.1"/>
</dbReference>
<dbReference type="EMBL" id="PVXP01000015">
    <property type="protein sequence ID" value="PRR85518.1"/>
    <property type="molecule type" value="Genomic_DNA"/>
</dbReference>
<dbReference type="OrthoDB" id="1929346at2"/>
<dbReference type="AlphaFoldDB" id="A0A2T0BNP7"/>
<evidence type="ECO:0000313" key="2">
    <source>
        <dbReference type="Proteomes" id="UP000237798"/>
    </source>
</evidence>
<evidence type="ECO:0000313" key="1">
    <source>
        <dbReference type="EMBL" id="PRR85518.1"/>
    </source>
</evidence>
<organism evidence="1 2">
    <name type="scientific">Clostridium luticellarii</name>
    <dbReference type="NCBI Taxonomy" id="1691940"/>
    <lineage>
        <taxon>Bacteria</taxon>
        <taxon>Bacillati</taxon>
        <taxon>Bacillota</taxon>
        <taxon>Clostridia</taxon>
        <taxon>Eubacteriales</taxon>
        <taxon>Clostridiaceae</taxon>
        <taxon>Clostridium</taxon>
    </lineage>
</organism>
<name>A0A2T0BNP7_9CLOT</name>
<protein>
    <submittedName>
        <fullName evidence="1">Uncharacterized protein</fullName>
    </submittedName>
</protein>
<proteinExistence type="predicted"/>